<dbReference type="EMBL" id="JAWDGP010001540">
    <property type="protein sequence ID" value="KAK3790486.1"/>
    <property type="molecule type" value="Genomic_DNA"/>
</dbReference>
<accession>A0AAE1E158</accession>
<comment type="caution">
    <text evidence="3">The sequence shown here is derived from an EMBL/GenBank/DDBJ whole genome shotgun (WGS) entry which is preliminary data.</text>
</comment>
<feature type="domain" description="Integrase zinc-binding" evidence="2">
    <location>
        <begin position="109"/>
        <end position="163"/>
    </location>
</feature>
<organism evidence="3 4">
    <name type="scientific">Elysia crispata</name>
    <name type="common">lettuce slug</name>
    <dbReference type="NCBI Taxonomy" id="231223"/>
    <lineage>
        <taxon>Eukaryota</taxon>
        <taxon>Metazoa</taxon>
        <taxon>Spiralia</taxon>
        <taxon>Lophotrochozoa</taxon>
        <taxon>Mollusca</taxon>
        <taxon>Gastropoda</taxon>
        <taxon>Heterobranchia</taxon>
        <taxon>Euthyneura</taxon>
        <taxon>Panpulmonata</taxon>
        <taxon>Sacoglossa</taxon>
        <taxon>Placobranchoidea</taxon>
        <taxon>Plakobranchidae</taxon>
        <taxon>Elysia</taxon>
    </lineage>
</organism>
<gene>
    <name evidence="3" type="ORF">RRG08_015955</name>
</gene>
<dbReference type="Proteomes" id="UP001283361">
    <property type="component" value="Unassembled WGS sequence"/>
</dbReference>
<keyword evidence="4" id="KW-1185">Reference proteome</keyword>
<dbReference type="PANTHER" id="PTHR37984:SF7">
    <property type="entry name" value="INTEGRASE CATALYTIC DOMAIN-CONTAINING PROTEIN"/>
    <property type="match status" value="1"/>
</dbReference>
<reference evidence="3" key="1">
    <citation type="journal article" date="2023" name="G3 (Bethesda)">
        <title>A reference genome for the long-term kleptoplast-retaining sea slug Elysia crispata morphotype clarki.</title>
        <authorList>
            <person name="Eastman K.E."/>
            <person name="Pendleton A.L."/>
            <person name="Shaikh M.A."/>
            <person name="Suttiyut T."/>
            <person name="Ogas R."/>
            <person name="Tomko P."/>
            <person name="Gavelis G."/>
            <person name="Widhalm J.R."/>
            <person name="Wisecaver J.H."/>
        </authorList>
    </citation>
    <scope>NUCLEOTIDE SEQUENCE</scope>
    <source>
        <strain evidence="3">ECLA1</strain>
    </source>
</reference>
<name>A0AAE1E158_9GAST</name>
<sequence>MPGATNSVADTMSRYPSPHAHDATSVTDMSESMIASSICREVEDITVISWERIAAETQKDSTLSALLNILQSPKDEEQEVKPELSEYAEYLDSLYVSDDVILYRDRAVIPSYLRKHAVDSLHAAHQGVSTMEQRAQSIVFWPGMTRNIQQVRAKCMDCNVNAPSQAQHPTSPACPPSAPFEKIFADFFDYGGHHYLVVGDRLSGWPEVYSTPAGSAHAGANGLIACLRNFLPLLEYQRSYHLTGALNSLPARQGIFFLDGVYAIGNQLLTTHNPMGVRKWRLSQ</sequence>
<dbReference type="InterPro" id="IPR041588">
    <property type="entry name" value="Integrase_H2C2"/>
</dbReference>
<evidence type="ECO:0000313" key="3">
    <source>
        <dbReference type="EMBL" id="KAK3790486.1"/>
    </source>
</evidence>
<proteinExistence type="predicted"/>
<evidence type="ECO:0000313" key="4">
    <source>
        <dbReference type="Proteomes" id="UP001283361"/>
    </source>
</evidence>
<dbReference type="AlphaFoldDB" id="A0AAE1E158"/>
<dbReference type="Gene3D" id="1.10.340.70">
    <property type="match status" value="1"/>
</dbReference>
<feature type="region of interest" description="Disordered" evidence="1">
    <location>
        <begin position="1"/>
        <end position="27"/>
    </location>
</feature>
<dbReference type="InterPro" id="IPR050951">
    <property type="entry name" value="Retrovirus_Pol_polyprotein"/>
</dbReference>
<evidence type="ECO:0000256" key="1">
    <source>
        <dbReference type="SAM" id="MobiDB-lite"/>
    </source>
</evidence>
<protein>
    <recommendedName>
        <fullName evidence="2">Integrase zinc-binding domain-containing protein</fullName>
    </recommendedName>
</protein>
<dbReference type="PANTHER" id="PTHR37984">
    <property type="entry name" value="PROTEIN CBG26694"/>
    <property type="match status" value="1"/>
</dbReference>
<dbReference type="Pfam" id="PF17921">
    <property type="entry name" value="Integrase_H2C2"/>
    <property type="match status" value="1"/>
</dbReference>
<dbReference type="FunFam" id="1.10.340.70:FF:000004">
    <property type="entry name" value="Retrovirus-related Pol polyprotein from transposon 297-like Protein"/>
    <property type="match status" value="1"/>
</dbReference>
<feature type="compositionally biased region" description="Polar residues" evidence="1">
    <location>
        <begin position="1"/>
        <end position="10"/>
    </location>
</feature>
<evidence type="ECO:0000259" key="2">
    <source>
        <dbReference type="Pfam" id="PF17921"/>
    </source>
</evidence>